<evidence type="ECO:0000256" key="1">
    <source>
        <dbReference type="SAM" id="MobiDB-lite"/>
    </source>
</evidence>
<protein>
    <recommendedName>
        <fullName evidence="2">Virulence-associated protein E-like domain-containing protein</fullName>
    </recommendedName>
</protein>
<feature type="region of interest" description="Disordered" evidence="1">
    <location>
        <begin position="761"/>
        <end position="782"/>
    </location>
</feature>
<sequence>MWDSIPASLAARQQWLLWRFEQKEGKDKPQKIPYYVGGGRRTGGQGDDRDRQRLATLAVARRAFERPGSNWAGVGFALLPDDGLIGIDLDGQIDPGTGEISERCQNIVKAFASYTEFSPSGKGVHILVEGQTNINKSDDIGVEIFCGSQYFTFTGNHWPDTPAEVAPVDELALRRLHKTVDEAKAARKAAKSAKPVKAAPAPASRPAAESGAELFAQVNREALRAMASWVPELFPKATTAPGGYRVTSKDLNRKLQEDLSIHADGIQDWGEEQGYTPIDLVMKWLPASKSGDAMRWLAQRVGVDVPKPDRTPKKKNRDQGAPAGGDQGAGPDGGGDDDGKGDGRWREGEVVNVLDMLVMARGNPLDCRENVLYCMTHDPELRGLVRRNDFTLLLERSRTTPWGREDGEWDEEDDLMLGEYLMRTYRLGVKSKGTLRDGVMMAARLFRYNPVVDWIKAETWDGVDRLEHWLTDVFEVEERPYTRLIGKCFMLGLVQRAIQPGCKFDYMLILKGAQGLSKSGAFRALAYPYFTDNAIRIGDKDSQMAQQLAWIVESAELESLNKSESTLVKQHLSAQEDWYRPPYGSAMKKAPRHSVSVGTTNAETFLKDATGDRRMWPLEVHVVHLDVLTAMRAQLLAEALHRLNAGEQTFPSRQEEKDLVFPEHEQFRRGDPWEYYLDEYVNADVQIGPTDVLRSSRDFFATTELYDKALSVKADRIDGNGQMDTRLGNAMKTLGFERHRQKTGKRLRGWLRLSMKSTAVESSPAPADGWIDPAGEADDLPF</sequence>
<keyword evidence="4" id="KW-1185">Reference proteome</keyword>
<dbReference type="PANTHER" id="PTHR34985">
    <property type="entry name" value="SLR0554 PROTEIN"/>
    <property type="match status" value="1"/>
</dbReference>
<feature type="region of interest" description="Disordered" evidence="1">
    <location>
        <begin position="187"/>
        <end position="208"/>
    </location>
</feature>
<dbReference type="Pfam" id="PF05272">
    <property type="entry name" value="VapE-like_dom"/>
    <property type="match status" value="1"/>
</dbReference>
<reference evidence="3 4" key="1">
    <citation type="submission" date="2017-01" db="EMBL/GenBank/DDBJ databases">
        <authorList>
            <person name="Mah S.A."/>
            <person name="Swanson W.J."/>
            <person name="Moy G.W."/>
            <person name="Vacquier V.D."/>
        </authorList>
    </citation>
    <scope>NUCLEOTIDE SEQUENCE [LARGE SCALE GENOMIC DNA]</scope>
    <source>
        <strain evidence="3 4">DCY110</strain>
    </source>
</reference>
<name>A0A1P8JZ07_9BURK</name>
<dbReference type="STRING" id="1842727.RD110_18700"/>
<dbReference type="KEGG" id="rhy:RD110_18700"/>
<organism evidence="3 4">
    <name type="scientific">Rhodoferax koreensis</name>
    <dbReference type="NCBI Taxonomy" id="1842727"/>
    <lineage>
        <taxon>Bacteria</taxon>
        <taxon>Pseudomonadati</taxon>
        <taxon>Pseudomonadota</taxon>
        <taxon>Betaproteobacteria</taxon>
        <taxon>Burkholderiales</taxon>
        <taxon>Comamonadaceae</taxon>
        <taxon>Rhodoferax</taxon>
    </lineage>
</organism>
<feature type="compositionally biased region" description="Low complexity" evidence="1">
    <location>
        <begin position="192"/>
        <end position="208"/>
    </location>
</feature>
<dbReference type="InterPro" id="IPR007936">
    <property type="entry name" value="VapE-like_dom"/>
</dbReference>
<evidence type="ECO:0000313" key="3">
    <source>
        <dbReference type="EMBL" id="APW38984.1"/>
    </source>
</evidence>
<proteinExistence type="predicted"/>
<feature type="compositionally biased region" description="Gly residues" evidence="1">
    <location>
        <begin position="322"/>
        <end position="333"/>
    </location>
</feature>
<dbReference type="EMBL" id="CP019236">
    <property type="protein sequence ID" value="APW38984.1"/>
    <property type="molecule type" value="Genomic_DNA"/>
</dbReference>
<dbReference type="Proteomes" id="UP000186609">
    <property type="component" value="Chromosome"/>
</dbReference>
<feature type="region of interest" description="Disordered" evidence="1">
    <location>
        <begin position="29"/>
        <end position="50"/>
    </location>
</feature>
<evidence type="ECO:0000259" key="2">
    <source>
        <dbReference type="Pfam" id="PF05272"/>
    </source>
</evidence>
<gene>
    <name evidence="3" type="ORF">RD110_18700</name>
</gene>
<evidence type="ECO:0000313" key="4">
    <source>
        <dbReference type="Proteomes" id="UP000186609"/>
    </source>
</evidence>
<feature type="domain" description="Virulence-associated protein E-like" evidence="2">
    <location>
        <begin position="457"/>
        <end position="659"/>
    </location>
</feature>
<dbReference type="AlphaFoldDB" id="A0A1P8JZ07"/>
<accession>A0A1P8JZ07</accession>
<feature type="compositionally biased region" description="Gly residues" evidence="1">
    <location>
        <begin position="36"/>
        <end position="45"/>
    </location>
</feature>
<dbReference type="PANTHER" id="PTHR34985:SF1">
    <property type="entry name" value="SLR0554 PROTEIN"/>
    <property type="match status" value="1"/>
</dbReference>
<feature type="region of interest" description="Disordered" evidence="1">
    <location>
        <begin position="302"/>
        <end position="345"/>
    </location>
</feature>